<evidence type="ECO:0000256" key="1">
    <source>
        <dbReference type="SAM" id="Phobius"/>
    </source>
</evidence>
<reference evidence="2 3" key="1">
    <citation type="submission" date="2019-08" db="EMBL/GenBank/DDBJ databases">
        <title>Bacillus genomes from the desert of Cuatro Cienegas, Coahuila.</title>
        <authorList>
            <person name="Olmedo-Alvarez G."/>
        </authorList>
    </citation>
    <scope>NUCLEOTIDE SEQUENCE [LARGE SCALE GENOMIC DNA]</scope>
    <source>
        <strain evidence="2 3">CH446_14T</strain>
    </source>
</reference>
<evidence type="ECO:0000313" key="3">
    <source>
        <dbReference type="Proteomes" id="UP000322139"/>
    </source>
</evidence>
<feature type="transmembrane region" description="Helical" evidence="1">
    <location>
        <begin position="102"/>
        <end position="127"/>
    </location>
</feature>
<dbReference type="EMBL" id="VTER01000006">
    <property type="protein sequence ID" value="TYS47568.1"/>
    <property type="molecule type" value="Genomic_DNA"/>
</dbReference>
<keyword evidence="1" id="KW-0812">Transmembrane</keyword>
<feature type="transmembrane region" description="Helical" evidence="1">
    <location>
        <begin position="23"/>
        <end position="49"/>
    </location>
</feature>
<keyword evidence="1" id="KW-0472">Membrane</keyword>
<feature type="transmembrane region" description="Helical" evidence="1">
    <location>
        <begin position="139"/>
        <end position="164"/>
    </location>
</feature>
<protein>
    <submittedName>
        <fullName evidence="2">DUF624 domain-containing protein</fullName>
    </submittedName>
</protein>
<feature type="transmembrane region" description="Helical" evidence="1">
    <location>
        <begin position="170"/>
        <end position="189"/>
    </location>
</feature>
<dbReference type="Proteomes" id="UP000322139">
    <property type="component" value="Unassembled WGS sequence"/>
</dbReference>
<dbReference type="InterPro" id="IPR006938">
    <property type="entry name" value="DUF624"/>
</dbReference>
<evidence type="ECO:0000313" key="2">
    <source>
        <dbReference type="EMBL" id="TYS47568.1"/>
    </source>
</evidence>
<dbReference type="AlphaFoldDB" id="A0A5D4RCX3"/>
<proteinExistence type="predicted"/>
<name>A0A5D4RCX3_9BACI</name>
<dbReference type="Pfam" id="PF04854">
    <property type="entry name" value="DUF624"/>
    <property type="match status" value="1"/>
</dbReference>
<dbReference type="RefSeq" id="WP_148974913.1">
    <property type="nucleotide sequence ID" value="NZ_JBNIKU010000006.1"/>
</dbReference>
<keyword evidence="1" id="KW-1133">Transmembrane helix</keyword>
<sequence length="221" mass="25124">MSRIGERFNNFCISLLKLVYIQLLWFFFTFLGLIVLGIGPSSYAMFTVLRQWIRGNKEIPIFQAFYHAYKTGFKEASVIGLLYTAGGMILYVDLLYVESQVLRGLLIVVGVLYFISSIYIFPILVHYDWKSVTLKLKCSLLFGISYLQYTLMLFAALAVIYFILLMFIPITVVLFGISLGAYTIMWMAIQVFKRIELQADADPIEGGGEANTPSLSKKLSH</sequence>
<organism evidence="2 3">
    <name type="scientific">Bacillus infantis</name>
    <dbReference type="NCBI Taxonomy" id="324767"/>
    <lineage>
        <taxon>Bacteria</taxon>
        <taxon>Bacillati</taxon>
        <taxon>Bacillota</taxon>
        <taxon>Bacilli</taxon>
        <taxon>Bacillales</taxon>
        <taxon>Bacillaceae</taxon>
        <taxon>Bacillus</taxon>
    </lineage>
</organism>
<accession>A0A5D4RCX3</accession>
<feature type="transmembrane region" description="Helical" evidence="1">
    <location>
        <begin position="76"/>
        <end position="96"/>
    </location>
</feature>
<comment type="caution">
    <text evidence="2">The sequence shown here is derived from an EMBL/GenBank/DDBJ whole genome shotgun (WGS) entry which is preliminary data.</text>
</comment>
<gene>
    <name evidence="2" type="ORF">FZD51_11510</name>
</gene>